<comment type="similarity">
    <text evidence="2">Belongs to the FAM20 family.</text>
</comment>
<keyword evidence="9" id="KW-0812">Transmembrane</keyword>
<dbReference type="PANTHER" id="PTHR12450">
    <property type="entry name" value="DENTIN MATRIX PROTEIN 4 PROTEIN FAM20"/>
    <property type="match status" value="1"/>
</dbReference>
<feature type="transmembrane region" description="Helical" evidence="9">
    <location>
        <begin position="7"/>
        <end position="30"/>
    </location>
</feature>
<dbReference type="GO" id="GO:0046872">
    <property type="term" value="F:metal ion binding"/>
    <property type="evidence" value="ECO:0007669"/>
    <property type="project" value="UniProtKB-KW"/>
</dbReference>
<dbReference type="VEuPathDB" id="VectorBase:GAUT008866"/>
<proteinExistence type="inferred from homology"/>
<accession>A0A1A9ULZ9</accession>
<keyword evidence="9" id="KW-1133">Transmembrane helix</keyword>
<keyword evidence="8" id="KW-0479">Metal-binding</keyword>
<reference evidence="11" key="1">
    <citation type="submission" date="2020-05" db="UniProtKB">
        <authorList>
            <consortium name="EnsemblMetazoa"/>
        </authorList>
    </citation>
    <scope>IDENTIFICATION</scope>
    <source>
        <strain evidence="11">TTRI</strain>
    </source>
</reference>
<evidence type="ECO:0000256" key="5">
    <source>
        <dbReference type="ARBA" id="ARBA00023180"/>
    </source>
</evidence>
<feature type="binding site" evidence="7">
    <location>
        <position position="329"/>
    </location>
    <ligand>
        <name>ATP</name>
        <dbReference type="ChEBI" id="CHEBI:30616"/>
    </ligand>
</feature>
<sequence length="421" mass="49193">MNKRTVIIIVALVSLVCIAVGANFYFMYYLNAEEIPLSSTRALENVIRSKIRHLKPSYLNRNPRFFMYRNKLLKNYKPAAYENASVLWDIANWWPHENEIYPQYDSSMGQLLQTLRLEPITKVYNLARGTQLKLLMRLANQQKIIFKPQWYPRDIVIDGPVYGGKDRHVAEVYAFYLGAVLDFRSTPIVVGRIVNLKRDIYEKGDNELQNTMTITPEENGTEQYCLFGKCHYCNEEETVCGDEKNNIEGVLIYIIPGQLSKKRSPWQRTYKDDKRAPWEDDMNYCKALKGKMETIRLLDLIDVAIFDYLIQNGDRHHYETREERLVLIDNGKAFGNPNKDHLDILAPLYQCCLLRATTWERLQVFSGGVLTELIDRLSKHDALYPLITDKHKRGVERRLLVVYAVVEYCMDREGEKMLKNL</sequence>
<organism evidence="11 12">
    <name type="scientific">Glossina austeni</name>
    <name type="common">Savannah tsetse fly</name>
    <dbReference type="NCBI Taxonomy" id="7395"/>
    <lineage>
        <taxon>Eukaryota</taxon>
        <taxon>Metazoa</taxon>
        <taxon>Ecdysozoa</taxon>
        <taxon>Arthropoda</taxon>
        <taxon>Hexapoda</taxon>
        <taxon>Insecta</taxon>
        <taxon>Pterygota</taxon>
        <taxon>Neoptera</taxon>
        <taxon>Endopterygota</taxon>
        <taxon>Diptera</taxon>
        <taxon>Brachycera</taxon>
        <taxon>Muscomorpha</taxon>
        <taxon>Hippoboscoidea</taxon>
        <taxon>Glossinidae</taxon>
        <taxon>Glossina</taxon>
    </lineage>
</organism>
<keyword evidence="4" id="KW-1015">Disulfide bond</keyword>
<dbReference type="PANTHER" id="PTHR12450:SF14">
    <property type="entry name" value="GLYCOSAMINOGLYCAN XYLOSYLKINASE"/>
    <property type="match status" value="1"/>
</dbReference>
<feature type="binding site" evidence="7">
    <location>
        <position position="319"/>
    </location>
    <ligand>
        <name>ATP</name>
        <dbReference type="ChEBI" id="CHEBI:30616"/>
    </ligand>
</feature>
<keyword evidence="3" id="KW-0333">Golgi apparatus</keyword>
<feature type="binding site" evidence="7">
    <location>
        <position position="131"/>
    </location>
    <ligand>
        <name>ATP</name>
        <dbReference type="ChEBI" id="CHEBI:30616"/>
    </ligand>
</feature>
<name>A0A1A9ULZ9_GLOAU</name>
<feature type="domain" description="FAM20 C-terminal" evidence="10">
    <location>
        <begin position="219"/>
        <end position="416"/>
    </location>
</feature>
<dbReference type="GO" id="GO:0005524">
    <property type="term" value="F:ATP binding"/>
    <property type="evidence" value="ECO:0007669"/>
    <property type="project" value="UniProtKB-KW"/>
</dbReference>
<evidence type="ECO:0000313" key="12">
    <source>
        <dbReference type="Proteomes" id="UP000078200"/>
    </source>
</evidence>
<dbReference type="Proteomes" id="UP000078200">
    <property type="component" value="Unassembled WGS sequence"/>
</dbReference>
<dbReference type="Pfam" id="PF06702">
    <property type="entry name" value="Fam20C"/>
    <property type="match status" value="1"/>
</dbReference>
<dbReference type="GO" id="GO:0016773">
    <property type="term" value="F:phosphotransferase activity, alcohol group as acceptor"/>
    <property type="evidence" value="ECO:0007669"/>
    <property type="project" value="TreeGrafter"/>
</dbReference>
<evidence type="ECO:0000256" key="9">
    <source>
        <dbReference type="SAM" id="Phobius"/>
    </source>
</evidence>
<dbReference type="AlphaFoldDB" id="A0A1A9ULZ9"/>
<dbReference type="InterPro" id="IPR024869">
    <property type="entry name" value="FAM20"/>
</dbReference>
<keyword evidence="8" id="KW-0464">Manganese</keyword>
<evidence type="ECO:0000256" key="4">
    <source>
        <dbReference type="ARBA" id="ARBA00023157"/>
    </source>
</evidence>
<evidence type="ECO:0000259" key="10">
    <source>
        <dbReference type="Pfam" id="PF06702"/>
    </source>
</evidence>
<evidence type="ECO:0000256" key="7">
    <source>
        <dbReference type="PIRSR" id="PIRSR624869-2"/>
    </source>
</evidence>
<evidence type="ECO:0000256" key="6">
    <source>
        <dbReference type="PIRSR" id="PIRSR624869-1"/>
    </source>
</evidence>
<feature type="binding site" evidence="8">
    <location>
        <position position="166"/>
    </location>
    <ligand>
        <name>Mn(2+)</name>
        <dbReference type="ChEBI" id="CHEBI:29035"/>
    </ligand>
</feature>
<evidence type="ECO:0000256" key="3">
    <source>
        <dbReference type="ARBA" id="ARBA00023034"/>
    </source>
</evidence>
<evidence type="ECO:0000256" key="2">
    <source>
        <dbReference type="ARBA" id="ARBA00006557"/>
    </source>
</evidence>
<feature type="active site" evidence="6">
    <location>
        <position position="314"/>
    </location>
</feature>
<comment type="subcellular location">
    <subcellularLocation>
        <location evidence="1">Golgi apparatus</location>
    </subcellularLocation>
</comment>
<keyword evidence="9" id="KW-0472">Membrane</keyword>
<keyword evidence="12" id="KW-1185">Reference proteome</keyword>
<dbReference type="InterPro" id="IPR009581">
    <property type="entry name" value="FAM20_C"/>
</dbReference>
<dbReference type="EnsemblMetazoa" id="GAUT008866-RA">
    <property type="protein sequence ID" value="GAUT008866-PA"/>
    <property type="gene ID" value="GAUT008866"/>
</dbReference>
<evidence type="ECO:0000256" key="1">
    <source>
        <dbReference type="ARBA" id="ARBA00004555"/>
    </source>
</evidence>
<evidence type="ECO:0000256" key="8">
    <source>
        <dbReference type="PIRSR" id="PIRSR624869-3"/>
    </source>
</evidence>
<comment type="cofactor">
    <cofactor evidence="8">
        <name>Mn(2+)</name>
        <dbReference type="ChEBI" id="CHEBI:29035"/>
    </cofactor>
</comment>
<evidence type="ECO:0000313" key="11">
    <source>
        <dbReference type="EnsemblMetazoa" id="GAUT008866-PA"/>
    </source>
</evidence>
<dbReference type="GO" id="GO:0005794">
    <property type="term" value="C:Golgi apparatus"/>
    <property type="evidence" value="ECO:0007669"/>
    <property type="project" value="UniProtKB-SubCell"/>
</dbReference>
<keyword evidence="7" id="KW-0547">Nucleotide-binding</keyword>
<feature type="binding site" evidence="7">
    <location>
        <position position="147"/>
    </location>
    <ligand>
        <name>ATP</name>
        <dbReference type="ChEBI" id="CHEBI:30616"/>
    </ligand>
</feature>
<feature type="binding site" evidence="8">
    <location>
        <position position="329"/>
    </location>
    <ligand>
        <name>Mn(2+)</name>
        <dbReference type="ChEBI" id="CHEBI:29035"/>
    </ligand>
</feature>
<protein>
    <recommendedName>
        <fullName evidence="10">FAM20 C-terminal domain-containing protein</fullName>
    </recommendedName>
</protein>
<dbReference type="STRING" id="7395.A0A1A9ULZ9"/>
<keyword evidence="5" id="KW-0325">Glycoprotein</keyword>
<keyword evidence="7" id="KW-0067">ATP-binding</keyword>